<feature type="region of interest" description="Disordered" evidence="1">
    <location>
        <begin position="215"/>
        <end position="272"/>
    </location>
</feature>
<proteinExistence type="predicted"/>
<dbReference type="InterPro" id="IPR036598">
    <property type="entry name" value="GOLD_dom_sf"/>
</dbReference>
<feature type="compositionally biased region" description="Polar residues" evidence="1">
    <location>
        <begin position="633"/>
        <end position="646"/>
    </location>
</feature>
<dbReference type="Pfam" id="PF00650">
    <property type="entry name" value="CRAL_TRIO"/>
    <property type="match status" value="1"/>
</dbReference>
<feature type="region of interest" description="Disordered" evidence="1">
    <location>
        <begin position="622"/>
        <end position="647"/>
    </location>
</feature>
<dbReference type="SMART" id="SM00516">
    <property type="entry name" value="SEC14"/>
    <property type="match status" value="1"/>
</dbReference>
<dbReference type="Proteomes" id="UP000037923">
    <property type="component" value="Unassembled WGS sequence"/>
</dbReference>
<dbReference type="SUPFAM" id="SSF101576">
    <property type="entry name" value="Supernatant protein factor (SPF), C-terminal domain"/>
    <property type="match status" value="1"/>
</dbReference>
<dbReference type="GeneID" id="26901470"/>
<dbReference type="InterPro" id="IPR036865">
    <property type="entry name" value="CRAL-TRIO_dom_sf"/>
</dbReference>
<dbReference type="EMBL" id="LGTL01000002">
    <property type="protein sequence ID" value="KPA84663.1"/>
    <property type="molecule type" value="Genomic_DNA"/>
</dbReference>
<feature type="domain" description="Ig-like" evidence="3">
    <location>
        <begin position="634"/>
        <end position="733"/>
    </location>
</feature>
<dbReference type="Gene3D" id="2.60.120.680">
    <property type="entry name" value="GOLD domain"/>
    <property type="match status" value="1"/>
</dbReference>
<evidence type="ECO:0000259" key="2">
    <source>
        <dbReference type="PROSITE" id="PS50191"/>
    </source>
</evidence>
<dbReference type="PROSITE" id="PS50835">
    <property type="entry name" value="IG_LIKE"/>
    <property type="match status" value="1"/>
</dbReference>
<dbReference type="RefSeq" id="XP_015663102.1">
    <property type="nucleotide sequence ID" value="XM_015797582.1"/>
</dbReference>
<feature type="compositionally biased region" description="Low complexity" evidence="1">
    <location>
        <begin position="322"/>
        <end position="340"/>
    </location>
</feature>
<dbReference type="SUPFAM" id="SSF52087">
    <property type="entry name" value="CRAL/TRIO domain"/>
    <property type="match status" value="1"/>
</dbReference>
<name>A0A0M9G898_LEPPY</name>
<evidence type="ECO:0000256" key="1">
    <source>
        <dbReference type="SAM" id="MobiDB-lite"/>
    </source>
</evidence>
<dbReference type="InterPro" id="IPR001251">
    <property type="entry name" value="CRAL-TRIO_dom"/>
</dbReference>
<dbReference type="AlphaFoldDB" id="A0A0M9G898"/>
<dbReference type="CDD" id="cd00170">
    <property type="entry name" value="SEC14"/>
    <property type="match status" value="1"/>
</dbReference>
<dbReference type="OrthoDB" id="1434354at2759"/>
<feature type="compositionally biased region" description="Basic and acidic residues" evidence="1">
    <location>
        <begin position="295"/>
        <end position="308"/>
    </location>
</feature>
<dbReference type="PANTHER" id="PTHR45657:SF1">
    <property type="entry name" value="CRAL-TRIO DOMAIN-CONTAINING PROTEIN YKL091C-RELATED"/>
    <property type="match status" value="1"/>
</dbReference>
<evidence type="ECO:0000313" key="4">
    <source>
        <dbReference type="EMBL" id="KPA84663.1"/>
    </source>
</evidence>
<dbReference type="InterPro" id="IPR051026">
    <property type="entry name" value="PI/PC_transfer"/>
</dbReference>
<sequence length="771" mass="85757">MSDSRLSATLRGGGAYDDAALIAAKTDCIELTDEDEDSVTSTIEALQHRLKRLAERKDEGDGVHWPADELIQSTSATEFLSYFSYGLTPGEVRYLIYCYLKSTSMSVPKALEGLTRTVHFRRKQNLDKMALFPCLISMSGFDQLSMCEELGIPFIHNLTSGKRYVDAEGRLRLEQTQMDYYNVPYDDLYAHLTTGAENPTAASLLTPCTLGDSAPALEDGASRGTNGSSRNARGAREENLGSRRNFVASLTGNDGDARRKESGVGENNNKSTSANGIFASLRAFIPFHLFDHAKDKEKPNQSEPHSRTDSFGSRSPDRRQMGGFFSSQSLSGGSHSGSFNGDDDVADDQSAANQGAVLLNPTATGEALTGNPYTLYADSLNFHGILEPIVAVITKHVPFAFHYWDRDGHPIMYCRLGGLNSKRLMRDLFALTPIDAEPRALALLFNTYALAVLWQLIRYCNRKNQQSNQIHDALLSDVQRGDRSRSASRQAEGLFRKKAPMGSCVVVVDCAGLHLHRYLYKPLIVMVKSIVSLNVRHYPELLHHAYVTNCRGMMSFSYLVIRSLLSEETRQKVTFCSQHNSASTLLENISSDLLPQELGGKCQCPGGCIPSIAATMRGAETSSLTPGWRDRQSPSMFPTESSSMEQTGDHADENELTMHRLHCTVEKLNMWPHASRTLSFAMDAHTEIIWEFAVKKQRRVTFSVVFVSAADDGAVMSLVPRRRVQSDAGHYICPSFGTVIFRWSNKRSYFRRCRVNLKVYREEQTVTSMQV</sequence>
<dbReference type="OMA" id="FAFHYWD"/>
<dbReference type="InterPro" id="IPR007110">
    <property type="entry name" value="Ig-like_dom"/>
</dbReference>
<reference evidence="4 5" key="1">
    <citation type="submission" date="2015-07" db="EMBL/GenBank/DDBJ databases">
        <title>High-quality genome of monoxenous trypanosomatid Leptomonas pyrrhocoris.</title>
        <authorList>
            <person name="Flegontov P."/>
            <person name="Butenko A."/>
            <person name="Firsov S."/>
            <person name="Vlcek C."/>
            <person name="Logacheva M.D."/>
            <person name="Field M."/>
            <person name="Filatov D."/>
            <person name="Flegontova O."/>
            <person name="Gerasimov E."/>
            <person name="Jackson A.P."/>
            <person name="Kelly S."/>
            <person name="Opperdoes F."/>
            <person name="O'Reilly A."/>
            <person name="Votypka J."/>
            <person name="Yurchenko V."/>
            <person name="Lukes J."/>
        </authorList>
    </citation>
    <scope>NUCLEOTIDE SEQUENCE [LARGE SCALE GENOMIC DNA]</scope>
    <source>
        <strain evidence="4">H10</strain>
    </source>
</reference>
<evidence type="ECO:0000313" key="5">
    <source>
        <dbReference type="Proteomes" id="UP000037923"/>
    </source>
</evidence>
<keyword evidence="5" id="KW-1185">Reference proteome</keyword>
<accession>A0A0M9G898</accession>
<feature type="domain" description="CRAL-TRIO" evidence="2">
    <location>
        <begin position="389"/>
        <end position="606"/>
    </location>
</feature>
<feature type="region of interest" description="Disordered" evidence="1">
    <location>
        <begin position="295"/>
        <end position="347"/>
    </location>
</feature>
<protein>
    <recommendedName>
        <fullName evidence="6">CRAL-TRIO domain-containing protein</fullName>
    </recommendedName>
</protein>
<dbReference type="VEuPathDB" id="TriTrypDB:LpyrH10_02_1490"/>
<comment type="caution">
    <text evidence="4">The sequence shown here is derived from an EMBL/GenBank/DDBJ whole genome shotgun (WGS) entry which is preliminary data.</text>
</comment>
<evidence type="ECO:0008006" key="6">
    <source>
        <dbReference type="Google" id="ProtNLM"/>
    </source>
</evidence>
<dbReference type="PROSITE" id="PS50191">
    <property type="entry name" value="CRAL_TRIO"/>
    <property type="match status" value="1"/>
</dbReference>
<evidence type="ECO:0000259" key="3">
    <source>
        <dbReference type="PROSITE" id="PS50835"/>
    </source>
</evidence>
<dbReference type="Gene3D" id="3.40.525.10">
    <property type="entry name" value="CRAL-TRIO lipid binding domain"/>
    <property type="match status" value="1"/>
</dbReference>
<organism evidence="4 5">
    <name type="scientific">Leptomonas pyrrhocoris</name>
    <name type="common">Firebug parasite</name>
    <dbReference type="NCBI Taxonomy" id="157538"/>
    <lineage>
        <taxon>Eukaryota</taxon>
        <taxon>Discoba</taxon>
        <taxon>Euglenozoa</taxon>
        <taxon>Kinetoplastea</taxon>
        <taxon>Metakinetoplastina</taxon>
        <taxon>Trypanosomatida</taxon>
        <taxon>Trypanosomatidae</taxon>
        <taxon>Leishmaniinae</taxon>
        <taxon>Leptomonas</taxon>
    </lineage>
</organism>
<gene>
    <name evidence="4" type="ORF">ABB37_01175</name>
</gene>
<dbReference type="PANTHER" id="PTHR45657">
    <property type="entry name" value="CRAL-TRIO DOMAIN-CONTAINING PROTEIN YKL091C-RELATED"/>
    <property type="match status" value="1"/>
</dbReference>